<gene>
    <name evidence="3" type="ORF">SPIL2461_LOCUS15875</name>
</gene>
<organism evidence="3 4">
    <name type="scientific">Symbiodinium pilosum</name>
    <name type="common">Dinoflagellate</name>
    <dbReference type="NCBI Taxonomy" id="2952"/>
    <lineage>
        <taxon>Eukaryota</taxon>
        <taxon>Sar</taxon>
        <taxon>Alveolata</taxon>
        <taxon>Dinophyceae</taxon>
        <taxon>Suessiales</taxon>
        <taxon>Symbiodiniaceae</taxon>
        <taxon>Symbiodinium</taxon>
    </lineage>
</organism>
<evidence type="ECO:0000256" key="1">
    <source>
        <dbReference type="SAM" id="Coils"/>
    </source>
</evidence>
<evidence type="ECO:0000313" key="3">
    <source>
        <dbReference type="EMBL" id="CAE7597381.1"/>
    </source>
</evidence>
<keyword evidence="1" id="KW-0175">Coiled coil</keyword>
<dbReference type="EMBL" id="CAJNIZ010040001">
    <property type="protein sequence ID" value="CAE7597381.1"/>
    <property type="molecule type" value="Genomic_DNA"/>
</dbReference>
<name>A0A812V511_SYMPI</name>
<dbReference type="AlphaFoldDB" id="A0A812V511"/>
<dbReference type="Proteomes" id="UP000649617">
    <property type="component" value="Unassembled WGS sequence"/>
</dbReference>
<protein>
    <submittedName>
        <fullName evidence="3">Uncharacterized protein</fullName>
    </submittedName>
</protein>
<accession>A0A812V511</accession>
<evidence type="ECO:0000313" key="4">
    <source>
        <dbReference type="Proteomes" id="UP000649617"/>
    </source>
</evidence>
<dbReference type="OrthoDB" id="424857at2759"/>
<feature type="coiled-coil region" evidence="1">
    <location>
        <begin position="8"/>
        <end position="37"/>
    </location>
</feature>
<keyword evidence="4" id="KW-1185">Reference proteome</keyword>
<feature type="compositionally biased region" description="Basic residues" evidence="2">
    <location>
        <begin position="253"/>
        <end position="263"/>
    </location>
</feature>
<feature type="region of interest" description="Disordered" evidence="2">
    <location>
        <begin position="237"/>
        <end position="285"/>
    </location>
</feature>
<reference evidence="3" key="1">
    <citation type="submission" date="2021-02" db="EMBL/GenBank/DDBJ databases">
        <authorList>
            <person name="Dougan E. K."/>
            <person name="Rhodes N."/>
            <person name="Thang M."/>
            <person name="Chan C."/>
        </authorList>
    </citation>
    <scope>NUCLEOTIDE SEQUENCE</scope>
</reference>
<proteinExistence type="predicted"/>
<feature type="compositionally biased region" description="Basic residues" evidence="2">
    <location>
        <begin position="275"/>
        <end position="285"/>
    </location>
</feature>
<sequence length="285" mass="33377">MNDKQELLEVLRLQRDVQRATLERVQAEERVILLQRDIDKQKPHEFTNSARWCLRWRLEYSTAQLYLNILQVADTIWNSMPRMQKQQKIQAVDIEARLADDFERQSMREIVIDGHEKVLEDVASILPMLDCVIYDRMCRALAAVPCSELLCGIKHFCVEKFHAYGQASSCPCSPYVHSRIDKRFQHVDTSVAEQTFAWFRNDAGTFNTMARLRYVFYVTFYVQKHIELVRQNSPFGSNKKRFRTRPYGCRKPASAKKILRRPSSKAVLRRPASCTRKRPSSSRVS</sequence>
<comment type="caution">
    <text evidence="3">The sequence shown here is derived from an EMBL/GenBank/DDBJ whole genome shotgun (WGS) entry which is preliminary data.</text>
</comment>
<evidence type="ECO:0000256" key="2">
    <source>
        <dbReference type="SAM" id="MobiDB-lite"/>
    </source>
</evidence>